<evidence type="ECO:0000256" key="5">
    <source>
        <dbReference type="ARBA" id="ARBA00022313"/>
    </source>
</evidence>
<evidence type="ECO:0000256" key="6">
    <source>
        <dbReference type="ARBA" id="ARBA00022824"/>
    </source>
</evidence>
<evidence type="ECO:0000256" key="2">
    <source>
        <dbReference type="ARBA" id="ARBA00004319"/>
    </source>
</evidence>
<evidence type="ECO:0000259" key="9">
    <source>
        <dbReference type="PROSITE" id="PS51352"/>
    </source>
</evidence>
<dbReference type="PANTHER" id="PTHR18929">
    <property type="entry name" value="PROTEIN DISULFIDE ISOMERASE"/>
    <property type="match status" value="1"/>
</dbReference>
<protein>
    <recommendedName>
        <fullName evidence="5">Protein disulfide-isomerase A3</fullName>
        <ecNumber evidence="4">5.3.4.1</ecNumber>
    </recommendedName>
</protein>
<gene>
    <name evidence="10" type="ORF">003-20</name>
</gene>
<dbReference type="PANTHER" id="PTHR18929:SF132">
    <property type="entry name" value="PROTEIN DISULFIDE-ISOMERASE A3"/>
    <property type="match status" value="1"/>
</dbReference>
<dbReference type="PROSITE" id="PS51352">
    <property type="entry name" value="THIOREDOXIN_2"/>
    <property type="match status" value="1"/>
</dbReference>
<dbReference type="EMBL" id="AY449459">
    <property type="protein sequence ID" value="AAS21379.1"/>
    <property type="molecule type" value="Genomic_DNA"/>
</dbReference>
<evidence type="ECO:0000313" key="10">
    <source>
        <dbReference type="EMBL" id="AAS21379.1"/>
    </source>
</evidence>
<dbReference type="InterPro" id="IPR036249">
    <property type="entry name" value="Thioredoxin-like_sf"/>
</dbReference>
<reference evidence="10" key="2">
    <citation type="journal article" date="2005" name="Curr. Biol.">
        <title>Remodelling of the homeobox gene complement in the tunicate Oikopleura dioica.</title>
        <authorList>
            <person name="Edvardsen R.B."/>
            <person name="Seo H.C."/>
            <person name="Jensen M.F."/>
            <person name="Mialon A."/>
            <person name="Mikhaleva J."/>
            <person name="Bjordal M."/>
            <person name="Cartry J."/>
            <person name="Reinhardt R."/>
            <person name="Weissenbach J."/>
            <person name="Wincker P."/>
            <person name="Chourrout D."/>
        </authorList>
    </citation>
    <scope>NUCLEOTIDE SEQUENCE</scope>
</reference>
<evidence type="ECO:0000256" key="8">
    <source>
        <dbReference type="ARBA" id="ARBA00023284"/>
    </source>
</evidence>
<dbReference type="CDD" id="cd02961">
    <property type="entry name" value="PDI_a_family"/>
    <property type="match status" value="1"/>
</dbReference>
<keyword evidence="7 10" id="KW-0413">Isomerase</keyword>
<sequence>MTDEENKMSQEADENESKAVIFFERDQDCFHCESAFKEIRNVAERVDFEKVAFHRVSCDDQPEICKDEAIRRFPTGADQRFDYSYKLTFLIFTKVRYYEDGEHLRDYTKPIVEDALANWLVKIVDFIPLPIKSERDLNDLKEISKLPLAIAFFDDTQKDEMQAFTRVGNRFSNAFEFVNADFVSEEFLGYYGKVLVIKSDEKIVYDGEDFEQNHMKRWFEDISLNSGCPTVSPNTLHSYKKPLIIALISRERFRVEKKYWCNRIQSITGNFPIYKFAIADVMDFAGRPGMRNGELGGSSWNTSKPHLVIMDEKEQVYPMRQEYDNFNIRRFLTYYEDGKLEPFLSHSEL</sequence>
<dbReference type="AlphaFoldDB" id="Q675Y6"/>
<name>Q675Y6_OIKDI</name>
<dbReference type="GO" id="GO:0005788">
    <property type="term" value="C:endoplasmic reticulum lumen"/>
    <property type="evidence" value="ECO:0007669"/>
    <property type="project" value="UniProtKB-SubCell"/>
</dbReference>
<dbReference type="EC" id="5.3.4.1" evidence="4"/>
<comment type="similarity">
    <text evidence="3">Belongs to the protein disulfide isomerase family.</text>
</comment>
<feature type="domain" description="Thioredoxin" evidence="9">
    <location>
        <begin position="1"/>
        <end position="125"/>
    </location>
</feature>
<dbReference type="InterPro" id="IPR013766">
    <property type="entry name" value="Thioredoxin_domain"/>
</dbReference>
<dbReference type="Gene3D" id="3.40.30.10">
    <property type="entry name" value="Glutaredoxin"/>
    <property type="match status" value="3"/>
</dbReference>
<dbReference type="SUPFAM" id="SSF52833">
    <property type="entry name" value="Thioredoxin-like"/>
    <property type="match status" value="2"/>
</dbReference>
<comment type="subcellular location">
    <subcellularLocation>
        <location evidence="2">Endoplasmic reticulum lumen</location>
    </subcellularLocation>
</comment>
<reference evidence="10" key="1">
    <citation type="journal article" date="2004" name="Nature">
        <title>Hox cluster disintegration with persistent anteroposterior order of expression in Oikopleura dioica.</title>
        <authorList>
            <person name="Seo H.C."/>
            <person name="Edvardsen R.B."/>
            <person name="Maeland A.D."/>
            <person name="Bjordal M."/>
            <person name="Jensen M.F."/>
            <person name="Hansen A."/>
            <person name="Flaat M."/>
            <person name="Weissenbach J."/>
            <person name="Lehrach H."/>
            <person name="Wincker P."/>
            <person name="Reinhardt R."/>
            <person name="Chourrout D."/>
        </authorList>
    </citation>
    <scope>NUCLEOTIDE SEQUENCE</scope>
</reference>
<evidence type="ECO:0000256" key="3">
    <source>
        <dbReference type="ARBA" id="ARBA00006347"/>
    </source>
</evidence>
<evidence type="ECO:0000256" key="7">
    <source>
        <dbReference type="ARBA" id="ARBA00023235"/>
    </source>
</evidence>
<evidence type="ECO:0000256" key="1">
    <source>
        <dbReference type="ARBA" id="ARBA00001182"/>
    </source>
</evidence>
<dbReference type="GO" id="GO:0034976">
    <property type="term" value="P:response to endoplasmic reticulum stress"/>
    <property type="evidence" value="ECO:0007669"/>
    <property type="project" value="TreeGrafter"/>
</dbReference>
<keyword evidence="6" id="KW-0256">Endoplasmic reticulum</keyword>
<organism evidence="10">
    <name type="scientific">Oikopleura dioica</name>
    <name type="common">Tunicate</name>
    <dbReference type="NCBI Taxonomy" id="34765"/>
    <lineage>
        <taxon>Eukaryota</taxon>
        <taxon>Metazoa</taxon>
        <taxon>Chordata</taxon>
        <taxon>Tunicata</taxon>
        <taxon>Appendicularia</taxon>
        <taxon>Copelata</taxon>
        <taxon>Oikopleuridae</taxon>
        <taxon>Oikopleura</taxon>
    </lineage>
</organism>
<dbReference type="GO" id="GO:0003756">
    <property type="term" value="F:protein disulfide isomerase activity"/>
    <property type="evidence" value="ECO:0007669"/>
    <property type="project" value="UniProtKB-EC"/>
</dbReference>
<accession>Q675Y6</accession>
<proteinExistence type="inferred from homology"/>
<comment type="catalytic activity">
    <reaction evidence="1">
        <text>Catalyzes the rearrangement of -S-S- bonds in proteins.</text>
        <dbReference type="EC" id="5.3.4.1"/>
    </reaction>
</comment>
<keyword evidence="8" id="KW-0676">Redox-active center</keyword>
<evidence type="ECO:0000256" key="4">
    <source>
        <dbReference type="ARBA" id="ARBA00012723"/>
    </source>
</evidence>
<dbReference type="GO" id="GO:0006457">
    <property type="term" value="P:protein folding"/>
    <property type="evidence" value="ECO:0007669"/>
    <property type="project" value="TreeGrafter"/>
</dbReference>